<keyword evidence="1" id="KW-0540">Nuclease</keyword>
<evidence type="ECO:0000313" key="18">
    <source>
        <dbReference type="Proteomes" id="UP001229209"/>
    </source>
</evidence>
<dbReference type="InterPro" id="IPR014016">
    <property type="entry name" value="UvrD-like_ATP-bd"/>
</dbReference>
<keyword evidence="2 14" id="KW-0547">Nucleotide-binding</keyword>
<dbReference type="Pfam" id="PF13361">
    <property type="entry name" value="UvrD_C"/>
    <property type="match status" value="1"/>
</dbReference>
<evidence type="ECO:0000256" key="4">
    <source>
        <dbReference type="ARBA" id="ARBA00022801"/>
    </source>
</evidence>
<dbReference type="PROSITE" id="PS51217">
    <property type="entry name" value="UVRD_HELICASE_CTER"/>
    <property type="match status" value="1"/>
</dbReference>
<dbReference type="GO" id="GO:0003678">
    <property type="term" value="F:DNA helicase activity"/>
    <property type="evidence" value="ECO:0007669"/>
    <property type="project" value="UniProtKB-EC"/>
</dbReference>
<keyword evidence="6" id="KW-0269">Exonuclease</keyword>
<sequence>MNSWLLPSFTTSQLQAITAKEGDTLVFAGAGSGKTSALVERVLYMLLNEPEMSMERMLLVTFTEAAAEQMKARIGKRLQDCLQGPLTTSERRKVLLALRQLPYAQISTLHAFCNEVVKKNFLLLGISPDVRLMDEAEQRYVWHQTANVVVEDQLQNPPVQLLIESLGLQAEKLAEVLMDLYRLAVSQPEPIAWLTRIQEQFAAGEQLVDEPWFKDFFQWVADGVEEAGIYLRKACELASMDESLQRYHDSLEQMLLLWPSLSKALAGRKIEDVSASIEEMLNRTGRPAVRGSAPYIEEIKLLRNEAMSLLKNRLELLKRGSIALHSDLMILKPAVDQLTDLTKLYAERLWKEKLILNVLDFHDLEQLAYQVLSRSDTAERHLLQEQFIAVFIDEYQDTSPIQNQILQAIRRPDGNLFMVGDIKQSIYRFRMAEPSLFLEAFTEMRRDRPSSVVYLQENFRSRVEVVEFVNWLFRHLFQEDTVGFVYDEQAEMRAAGQYPDGQGSVEIHLIENTHQPEDREADQEDEEGSADWQDLLNFEKEAHYVAWQIAAMIGKIPGQMPYKVWDGEQQQLRTALASDVAILLRSPKGRTGALVDALFKYGIAAQSDEQESQKTGLEIIWLHALMAVLVNARREFDLAVLLKSPFVRLQDQQLAEIRTLPFRHLTEAVRLAASAQELPDGSLISEQTRSDLRRFLSQLQSWRHALKERPFSNVLRQIVAETNYLEYVLGMPDGTFRAQQVEAFLKRADKFVEGHADHLSDFLAVEERLQGMASPSVTQIGEGENNAVRILSIHKSKGLEFPIVWIAGLGSGFNRKDLKRSLFLHRHYGIGPQMRDILSMQRWKTAVHLAMEHREEAEMMAEEARILYVAMTRAKEHLRISGYLPKSENRIAELLLQSESNSFSAAFRHAANMGEWFLLAFCRTAPLRNLVESQLEQSGEAKSMQWENFRVKVIPQSSLESMFVHQIDEKGKNSNPSLRLKDSESVSDWLHRLKSQFTDRNSLTVRVVEPPQSFDFAAKISATELRRLVRQQEQTLSSGRAEQLLAKPIFAMDGTISGRHRGTAFHQVMLHLPFAEKLSEEKLCEVLNDLVAEGKITEDIRLSVDLSSIQQWLNSELATRLRHAEIVLREQPFFGKLSLFSQGTSDVDPFVIIQGVMDVLAKDKRGWFVVDYKTDRVQKQGIQHLLKDYQPQIEVYRRIAQNVVGEDVQAYLYFVDAAVTWEVLPISLEQMLRSVILREDI</sequence>
<keyword evidence="9" id="KW-0234">DNA repair</keyword>
<evidence type="ECO:0000256" key="9">
    <source>
        <dbReference type="ARBA" id="ARBA00023204"/>
    </source>
</evidence>
<dbReference type="InterPro" id="IPR011335">
    <property type="entry name" value="Restrct_endonuc-II-like"/>
</dbReference>
<dbReference type="InterPro" id="IPR000212">
    <property type="entry name" value="DNA_helicase_UvrD/REP"/>
</dbReference>
<dbReference type="Gene3D" id="3.40.50.300">
    <property type="entry name" value="P-loop containing nucleotide triphosphate hydrolases"/>
    <property type="match status" value="4"/>
</dbReference>
<dbReference type="EMBL" id="JAURUO010000001">
    <property type="protein sequence ID" value="MDP9727307.1"/>
    <property type="molecule type" value="Genomic_DNA"/>
</dbReference>
<evidence type="ECO:0000256" key="12">
    <source>
        <dbReference type="ARBA" id="ARBA00034808"/>
    </source>
</evidence>
<dbReference type="InterPro" id="IPR014017">
    <property type="entry name" value="DNA_helicase_UvrD-like_C"/>
</dbReference>
<evidence type="ECO:0000256" key="13">
    <source>
        <dbReference type="ARBA" id="ARBA00048988"/>
    </source>
</evidence>
<evidence type="ECO:0000256" key="10">
    <source>
        <dbReference type="ARBA" id="ARBA00023235"/>
    </source>
</evidence>
<keyword evidence="4 14" id="KW-0378">Hydrolase</keyword>
<comment type="catalytic activity">
    <reaction evidence="11">
        <text>Couples ATP hydrolysis with the unwinding of duplex DNA by translocating in the 3'-5' direction.</text>
        <dbReference type="EC" id="5.6.2.4"/>
    </reaction>
</comment>
<evidence type="ECO:0000256" key="6">
    <source>
        <dbReference type="ARBA" id="ARBA00022839"/>
    </source>
</evidence>
<dbReference type="InterPro" id="IPR038726">
    <property type="entry name" value="PDDEXK_AddAB-type"/>
</dbReference>
<comment type="catalytic activity">
    <reaction evidence="13">
        <text>ATP + H2O = ADP + phosphate + H(+)</text>
        <dbReference type="Rhea" id="RHEA:13065"/>
        <dbReference type="ChEBI" id="CHEBI:15377"/>
        <dbReference type="ChEBI" id="CHEBI:15378"/>
        <dbReference type="ChEBI" id="CHEBI:30616"/>
        <dbReference type="ChEBI" id="CHEBI:43474"/>
        <dbReference type="ChEBI" id="CHEBI:456216"/>
        <dbReference type="EC" id="5.6.2.4"/>
    </reaction>
</comment>
<evidence type="ECO:0000259" key="15">
    <source>
        <dbReference type="PROSITE" id="PS51198"/>
    </source>
</evidence>
<gene>
    <name evidence="17" type="ORF">J2S04_000229</name>
</gene>
<keyword evidence="10" id="KW-0413">Isomerase</keyword>
<dbReference type="EC" id="5.6.2.4" evidence="12"/>
<keyword evidence="18" id="KW-1185">Reference proteome</keyword>
<dbReference type="Gene3D" id="3.90.320.10">
    <property type="match status" value="1"/>
</dbReference>
<evidence type="ECO:0000256" key="11">
    <source>
        <dbReference type="ARBA" id="ARBA00034617"/>
    </source>
</evidence>
<dbReference type="Pfam" id="PF00580">
    <property type="entry name" value="UvrD-helicase"/>
    <property type="match status" value="1"/>
</dbReference>
<name>A0ABT9LSR7_9BACL</name>
<evidence type="ECO:0000256" key="7">
    <source>
        <dbReference type="ARBA" id="ARBA00022840"/>
    </source>
</evidence>
<dbReference type="PROSITE" id="PS51198">
    <property type="entry name" value="UVRD_HELICASE_ATP_BIND"/>
    <property type="match status" value="1"/>
</dbReference>
<feature type="domain" description="UvrD-like helicase C-terminal" evidence="16">
    <location>
        <begin position="499"/>
        <end position="798"/>
    </location>
</feature>
<evidence type="ECO:0000256" key="3">
    <source>
        <dbReference type="ARBA" id="ARBA00022763"/>
    </source>
</evidence>
<dbReference type="Pfam" id="PF12705">
    <property type="entry name" value="PDDEXK_1"/>
    <property type="match status" value="1"/>
</dbReference>
<protein>
    <recommendedName>
        <fullName evidence="12">DNA 3'-5' helicase</fullName>
        <ecNumber evidence="12">5.6.2.4</ecNumber>
    </recommendedName>
</protein>
<keyword evidence="7 14" id="KW-0067">ATP-binding</keyword>
<dbReference type="InterPro" id="IPR011604">
    <property type="entry name" value="PDDEXK-like_dom_sf"/>
</dbReference>
<comment type="caution">
    <text evidence="17">The sequence shown here is derived from an EMBL/GenBank/DDBJ whole genome shotgun (WGS) entry which is preliminary data.</text>
</comment>
<dbReference type="RefSeq" id="WP_306952767.1">
    <property type="nucleotide sequence ID" value="NZ_JAURUO010000001.1"/>
</dbReference>
<dbReference type="InterPro" id="IPR027417">
    <property type="entry name" value="P-loop_NTPase"/>
</dbReference>
<dbReference type="PANTHER" id="PTHR11070:SF48">
    <property type="entry name" value="ATP-DEPENDENT HELICASE_NUCLEASE SUBUNIT A"/>
    <property type="match status" value="1"/>
</dbReference>
<proteinExistence type="predicted"/>
<keyword evidence="5 14" id="KW-0347">Helicase</keyword>
<evidence type="ECO:0000256" key="5">
    <source>
        <dbReference type="ARBA" id="ARBA00022806"/>
    </source>
</evidence>
<dbReference type="GO" id="GO:0016787">
    <property type="term" value="F:hydrolase activity"/>
    <property type="evidence" value="ECO:0007669"/>
    <property type="project" value="UniProtKB-KW"/>
</dbReference>
<evidence type="ECO:0000256" key="14">
    <source>
        <dbReference type="PROSITE-ProRule" id="PRU00560"/>
    </source>
</evidence>
<feature type="binding site" evidence="14">
    <location>
        <begin position="28"/>
        <end position="35"/>
    </location>
    <ligand>
        <name>ATP</name>
        <dbReference type="ChEBI" id="CHEBI:30616"/>
    </ligand>
</feature>
<evidence type="ECO:0000313" key="17">
    <source>
        <dbReference type="EMBL" id="MDP9727307.1"/>
    </source>
</evidence>
<dbReference type="PANTHER" id="PTHR11070">
    <property type="entry name" value="UVRD / RECB / PCRA DNA HELICASE FAMILY MEMBER"/>
    <property type="match status" value="1"/>
</dbReference>
<evidence type="ECO:0000259" key="16">
    <source>
        <dbReference type="PROSITE" id="PS51217"/>
    </source>
</evidence>
<evidence type="ECO:0000256" key="8">
    <source>
        <dbReference type="ARBA" id="ARBA00023125"/>
    </source>
</evidence>
<accession>A0ABT9LSR7</accession>
<evidence type="ECO:0000256" key="1">
    <source>
        <dbReference type="ARBA" id="ARBA00022722"/>
    </source>
</evidence>
<dbReference type="Proteomes" id="UP001229209">
    <property type="component" value="Unassembled WGS sequence"/>
</dbReference>
<keyword evidence="3" id="KW-0227">DNA damage</keyword>
<keyword evidence="8" id="KW-0238">DNA-binding</keyword>
<evidence type="ECO:0000256" key="2">
    <source>
        <dbReference type="ARBA" id="ARBA00022741"/>
    </source>
</evidence>
<dbReference type="SUPFAM" id="SSF52540">
    <property type="entry name" value="P-loop containing nucleoside triphosphate hydrolases"/>
    <property type="match status" value="1"/>
</dbReference>
<feature type="domain" description="UvrD-like helicase ATP-binding" evidence="15">
    <location>
        <begin position="7"/>
        <end position="462"/>
    </location>
</feature>
<organism evidence="17 18">
    <name type="scientific">Alicyclobacillus tolerans</name>
    <dbReference type="NCBI Taxonomy" id="90970"/>
    <lineage>
        <taxon>Bacteria</taxon>
        <taxon>Bacillati</taxon>
        <taxon>Bacillota</taxon>
        <taxon>Bacilli</taxon>
        <taxon>Bacillales</taxon>
        <taxon>Alicyclobacillaceae</taxon>
        <taxon>Alicyclobacillus</taxon>
    </lineage>
</organism>
<dbReference type="SUPFAM" id="SSF52980">
    <property type="entry name" value="Restriction endonuclease-like"/>
    <property type="match status" value="1"/>
</dbReference>
<reference evidence="17 18" key="1">
    <citation type="submission" date="2023-07" db="EMBL/GenBank/DDBJ databases">
        <title>Genomic Encyclopedia of Type Strains, Phase IV (KMG-IV): sequencing the most valuable type-strain genomes for metagenomic binning, comparative biology and taxonomic classification.</title>
        <authorList>
            <person name="Goeker M."/>
        </authorList>
    </citation>
    <scope>NUCLEOTIDE SEQUENCE [LARGE SCALE GENOMIC DNA]</scope>
    <source>
        <strain evidence="17 18">DSM 25924</strain>
    </source>
</reference>